<proteinExistence type="predicted"/>
<dbReference type="Pfam" id="PF00561">
    <property type="entry name" value="Abhydrolase_1"/>
    <property type="match status" value="1"/>
</dbReference>
<dbReference type="Gene3D" id="3.40.50.1820">
    <property type="entry name" value="alpha/beta hydrolase"/>
    <property type="match status" value="1"/>
</dbReference>
<dbReference type="SUPFAM" id="SSF53474">
    <property type="entry name" value="alpha/beta-Hydrolases"/>
    <property type="match status" value="1"/>
</dbReference>
<comment type="caution">
    <text evidence="2">The sequence shown here is derived from an EMBL/GenBank/DDBJ whole genome shotgun (WGS) entry which is preliminary data.</text>
</comment>
<name>A0A1R2CUA0_9CILI</name>
<sequence length="345" mass="39250">MSYDDLWKAIIRPPRESYRTSDLGDQEFTMSNKNYMRTDFTLLSIQGLKILGSHYEPIEKERISPILPCVIYLHGNCGSRLDAQNSIFLLTGNITLVSIDFPGCGLSEGEYISLGWFEQHDLANLVDYLREERRVGSIGIWGRSMGAVTAILYASTNPKGIKALALDSPFGKLKGVAMHLAKSRAKFVPNFVLKIGYKMIRKSIKSRAKFDIEKLKPIKYVKNVKIPAIIAYSTNDELVPCKQFEKIQLKYGGPSIVNIFRGGHNDIRSVDYCTEVGLFFCKYLNVKQLKNDPISIPPHWITEDVMKKAQEFEENSKKNDEDMQIDLFLTINASRYYSTIPSKHK</sequence>
<feature type="domain" description="AB hydrolase-1" evidence="1">
    <location>
        <begin position="69"/>
        <end position="193"/>
    </location>
</feature>
<dbReference type="PANTHER" id="PTHR43358:SF4">
    <property type="entry name" value="ALPHA_BETA HYDROLASE FOLD-1 DOMAIN-CONTAINING PROTEIN"/>
    <property type="match status" value="1"/>
</dbReference>
<dbReference type="AlphaFoldDB" id="A0A1R2CUA0"/>
<dbReference type="OrthoDB" id="311442at2759"/>
<accession>A0A1R2CUA0</accession>
<dbReference type="InterPro" id="IPR052920">
    <property type="entry name" value="DNA-binding_regulatory"/>
</dbReference>
<evidence type="ECO:0000259" key="1">
    <source>
        <dbReference type="Pfam" id="PF00561"/>
    </source>
</evidence>
<evidence type="ECO:0000313" key="3">
    <source>
        <dbReference type="Proteomes" id="UP000187209"/>
    </source>
</evidence>
<dbReference type="InterPro" id="IPR029058">
    <property type="entry name" value="AB_hydrolase_fold"/>
</dbReference>
<reference evidence="2 3" key="1">
    <citation type="submission" date="2016-11" db="EMBL/GenBank/DDBJ databases">
        <title>The macronuclear genome of Stentor coeruleus: a giant cell with tiny introns.</title>
        <authorList>
            <person name="Slabodnick M."/>
            <person name="Ruby J.G."/>
            <person name="Reiff S.B."/>
            <person name="Swart E.C."/>
            <person name="Gosai S."/>
            <person name="Prabakaran S."/>
            <person name="Witkowska E."/>
            <person name="Larue G.E."/>
            <person name="Fisher S."/>
            <person name="Freeman R.M."/>
            <person name="Gunawardena J."/>
            <person name="Chu W."/>
            <person name="Stover N.A."/>
            <person name="Gregory B.D."/>
            <person name="Nowacki M."/>
            <person name="Derisi J."/>
            <person name="Roy S.W."/>
            <person name="Marshall W.F."/>
            <person name="Sood P."/>
        </authorList>
    </citation>
    <scope>NUCLEOTIDE SEQUENCE [LARGE SCALE GENOMIC DNA]</scope>
    <source>
        <strain evidence="2">WM001</strain>
    </source>
</reference>
<evidence type="ECO:0000313" key="2">
    <source>
        <dbReference type="EMBL" id="OMJ92584.1"/>
    </source>
</evidence>
<dbReference type="InterPro" id="IPR000073">
    <property type="entry name" value="AB_hydrolase_1"/>
</dbReference>
<protein>
    <recommendedName>
        <fullName evidence="1">AB hydrolase-1 domain-containing protein</fullName>
    </recommendedName>
</protein>
<organism evidence="2 3">
    <name type="scientific">Stentor coeruleus</name>
    <dbReference type="NCBI Taxonomy" id="5963"/>
    <lineage>
        <taxon>Eukaryota</taxon>
        <taxon>Sar</taxon>
        <taxon>Alveolata</taxon>
        <taxon>Ciliophora</taxon>
        <taxon>Postciliodesmatophora</taxon>
        <taxon>Heterotrichea</taxon>
        <taxon>Heterotrichida</taxon>
        <taxon>Stentoridae</taxon>
        <taxon>Stentor</taxon>
    </lineage>
</organism>
<keyword evidence="3" id="KW-1185">Reference proteome</keyword>
<dbReference type="Proteomes" id="UP000187209">
    <property type="component" value="Unassembled WGS sequence"/>
</dbReference>
<dbReference type="PANTHER" id="PTHR43358">
    <property type="entry name" value="ALPHA/BETA-HYDROLASE"/>
    <property type="match status" value="1"/>
</dbReference>
<gene>
    <name evidence="2" type="ORF">SteCoe_4593</name>
</gene>
<dbReference type="EMBL" id="MPUH01000058">
    <property type="protein sequence ID" value="OMJ92584.1"/>
    <property type="molecule type" value="Genomic_DNA"/>
</dbReference>